<organism evidence="3 4">
    <name type="scientific">Gelidibacter pelagius</name>
    <dbReference type="NCBI Taxonomy" id="2819985"/>
    <lineage>
        <taxon>Bacteria</taxon>
        <taxon>Pseudomonadati</taxon>
        <taxon>Bacteroidota</taxon>
        <taxon>Flavobacteriia</taxon>
        <taxon>Flavobacteriales</taxon>
        <taxon>Flavobacteriaceae</taxon>
        <taxon>Gelidibacter</taxon>
    </lineage>
</organism>
<dbReference type="CDD" id="cd03811">
    <property type="entry name" value="GT4_GT28_WabH-like"/>
    <property type="match status" value="1"/>
</dbReference>
<dbReference type="RefSeq" id="WP_208232781.1">
    <property type="nucleotide sequence ID" value="NZ_JAGEVG010000004.1"/>
</dbReference>
<dbReference type="InterPro" id="IPR028098">
    <property type="entry name" value="Glyco_trans_4-like_N"/>
</dbReference>
<dbReference type="Pfam" id="PF00534">
    <property type="entry name" value="Glycos_transf_1"/>
    <property type="match status" value="1"/>
</dbReference>
<feature type="domain" description="Glycosyl transferase family 1" evidence="1">
    <location>
        <begin position="177"/>
        <end position="342"/>
    </location>
</feature>
<dbReference type="PANTHER" id="PTHR12526">
    <property type="entry name" value="GLYCOSYLTRANSFERASE"/>
    <property type="match status" value="1"/>
</dbReference>
<evidence type="ECO:0000313" key="4">
    <source>
        <dbReference type="Proteomes" id="UP000681315"/>
    </source>
</evidence>
<dbReference type="InterPro" id="IPR001296">
    <property type="entry name" value="Glyco_trans_1"/>
</dbReference>
<dbReference type="EMBL" id="JAGEVG010000004">
    <property type="protein sequence ID" value="MBO3097638.1"/>
    <property type="molecule type" value="Genomic_DNA"/>
</dbReference>
<reference evidence="3 4" key="1">
    <citation type="submission" date="2021-03" db="EMBL/GenBank/DDBJ databases">
        <title>Gelidibacter sp. nov., isolated from costal sediment.</title>
        <authorList>
            <person name="Lun K.-Y."/>
        </authorList>
    </citation>
    <scope>NUCLEOTIDE SEQUENCE [LARGE SCALE GENOMIC DNA]</scope>
    <source>
        <strain evidence="3 4">DF109</strain>
    </source>
</reference>
<comment type="caution">
    <text evidence="3">The sequence shown here is derived from an EMBL/GenBank/DDBJ whole genome shotgun (WGS) entry which is preliminary data.</text>
</comment>
<evidence type="ECO:0000313" key="3">
    <source>
        <dbReference type="EMBL" id="MBO3097638.1"/>
    </source>
</evidence>
<accession>A0ABS3SPK4</accession>
<name>A0ABS3SPK4_9FLAO</name>
<dbReference type="SUPFAM" id="SSF53756">
    <property type="entry name" value="UDP-Glycosyltransferase/glycogen phosphorylase"/>
    <property type="match status" value="1"/>
</dbReference>
<gene>
    <name evidence="3" type="ORF">J4051_05130</name>
</gene>
<dbReference type="Pfam" id="PF13439">
    <property type="entry name" value="Glyco_transf_4"/>
    <property type="match status" value="1"/>
</dbReference>
<keyword evidence="4" id="KW-1185">Reference proteome</keyword>
<dbReference type="Gene3D" id="3.40.50.2000">
    <property type="entry name" value="Glycogen Phosphorylase B"/>
    <property type="match status" value="2"/>
</dbReference>
<proteinExistence type="predicted"/>
<sequence>MKSKVKKICIVVSSLGEGGAEKSGALLSVMLHNLGHDIYIVSVLDHIDYHYEGTLYNLGASKKKDDSILGRVSRLNKFKAFLKAKGIEIIIDNRTRVQAYREFIITKFIYKVPTIYVVHNFNEKSAFTPYNRLNKWLYRNTYMTAVSEASKLKYQNLFGLEKIRTIYNGFDFDDIKNKANQQIEVAKKSYIIFYGRLDDRHKNIKLLLKAYKLSKLPENEIDLLILGSGDDAEKLQSYADELALNKQVIFKPFTSNPYPYVKQSKFMVLSSRYEGFPMVIPETLSLGVPVVSVDCESGPREVIVEAKNGLLVENHNPEKLSEAMNAMAFTQDLYNICASNASESVAHLSHTEIAKEWNNLIQEVCNE</sequence>
<feature type="domain" description="Glycosyltransferase subfamily 4-like N-terminal" evidence="2">
    <location>
        <begin position="18"/>
        <end position="173"/>
    </location>
</feature>
<protein>
    <submittedName>
        <fullName evidence="3">Glycosyltransferase</fullName>
    </submittedName>
</protein>
<evidence type="ECO:0000259" key="1">
    <source>
        <dbReference type="Pfam" id="PF00534"/>
    </source>
</evidence>
<dbReference type="PANTHER" id="PTHR12526:SF630">
    <property type="entry name" value="GLYCOSYLTRANSFERASE"/>
    <property type="match status" value="1"/>
</dbReference>
<dbReference type="Proteomes" id="UP000681315">
    <property type="component" value="Unassembled WGS sequence"/>
</dbReference>
<evidence type="ECO:0000259" key="2">
    <source>
        <dbReference type="Pfam" id="PF13439"/>
    </source>
</evidence>